<evidence type="ECO:0000256" key="9">
    <source>
        <dbReference type="ARBA" id="ARBA00022842"/>
    </source>
</evidence>
<evidence type="ECO:0000256" key="3">
    <source>
        <dbReference type="ARBA" id="ARBA00022679"/>
    </source>
</evidence>
<keyword evidence="17" id="KW-1185">Reference proteome</keyword>
<dbReference type="RefSeq" id="WP_235045158.1">
    <property type="nucleotide sequence ID" value="NZ_CP183077.1"/>
</dbReference>
<evidence type="ECO:0000256" key="6">
    <source>
        <dbReference type="ARBA" id="ARBA00022723"/>
    </source>
</evidence>
<feature type="region of interest" description="Disordered" evidence="14">
    <location>
        <begin position="433"/>
        <end position="458"/>
    </location>
</feature>
<dbReference type="InterPro" id="IPR002694">
    <property type="entry name" value="Znf_CHC2"/>
</dbReference>
<dbReference type="InterPro" id="IPR006295">
    <property type="entry name" value="DNA_primase_DnaG"/>
</dbReference>
<feature type="compositionally biased region" description="Basic and acidic residues" evidence="14">
    <location>
        <begin position="446"/>
        <end position="458"/>
    </location>
</feature>
<dbReference type="HAMAP" id="MF_00974">
    <property type="entry name" value="DNA_primase_DnaG"/>
    <property type="match status" value="1"/>
</dbReference>
<keyword evidence="2 12" id="KW-0639">Primosome</keyword>
<dbReference type="Pfam" id="PF10410">
    <property type="entry name" value="DnaB_bind"/>
    <property type="match status" value="1"/>
</dbReference>
<evidence type="ECO:0000256" key="12">
    <source>
        <dbReference type="HAMAP-Rule" id="MF_00974"/>
    </source>
</evidence>
<comment type="domain">
    <text evidence="12">Contains an N-terminal zinc-binding domain, a central core domain that contains the primase activity, and a C-terminal DnaB-binding domain.</text>
</comment>
<keyword evidence="5 12" id="KW-0235">DNA replication</keyword>
<dbReference type="Gene3D" id="1.10.860.10">
    <property type="entry name" value="DNAb Helicase, Chain A"/>
    <property type="match status" value="1"/>
</dbReference>
<dbReference type="InterPro" id="IPR050219">
    <property type="entry name" value="DnaG_primase"/>
</dbReference>
<dbReference type="InterPro" id="IPR013264">
    <property type="entry name" value="DNAG_N"/>
</dbReference>
<dbReference type="Pfam" id="PF08275">
    <property type="entry name" value="DNAG_N"/>
    <property type="match status" value="1"/>
</dbReference>
<evidence type="ECO:0000256" key="11">
    <source>
        <dbReference type="ARBA" id="ARBA00023163"/>
    </source>
</evidence>
<keyword evidence="4 12" id="KW-0548">Nucleotidyltransferase</keyword>
<dbReference type="EMBL" id="JASWER010000007">
    <property type="protein sequence ID" value="MDL5377390.1"/>
    <property type="molecule type" value="Genomic_DNA"/>
</dbReference>
<feature type="domain" description="Toprim" evidence="15">
    <location>
        <begin position="263"/>
        <end position="344"/>
    </location>
</feature>
<evidence type="ECO:0000256" key="5">
    <source>
        <dbReference type="ARBA" id="ARBA00022705"/>
    </source>
</evidence>
<dbReference type="PROSITE" id="PS50880">
    <property type="entry name" value="TOPRIM"/>
    <property type="match status" value="1"/>
</dbReference>
<dbReference type="Gene3D" id="3.40.1360.10">
    <property type="match status" value="1"/>
</dbReference>
<dbReference type="InterPro" id="IPR019475">
    <property type="entry name" value="DNA_primase_DnaB-bd"/>
</dbReference>
<dbReference type="InterPro" id="IPR037068">
    <property type="entry name" value="DNA_primase_core_N_sf"/>
</dbReference>
<dbReference type="SMART" id="SM00493">
    <property type="entry name" value="TOPRIM"/>
    <property type="match status" value="1"/>
</dbReference>
<sequence>MVKLPRIPDEVIAEVKQATDIVDLISERVELKKQGHRLVGLCPFHSENSPSFSVSPEKGMYHCFGCGAGGNVFTFVMETEGLSFPETIERLATRANIAIEGGVSGDEELSRDQVLRKQMRDAHRVVADLYHEVLMKTEAGEVGLTYLQQRGLEESTIGQYKIGYAPDHRRFTVDSLERRGFDLEVMVEAGLISKSRSGEYFDRFEGRVVFPIADRDGTIVGFSGRAIDERQPKYVNTADTPLFNKSELLFGFSQARATMRKQKRVLLVEGNVDVLQVAQAGTKEVVASLGTAFSSQHARALARMVEEVIICYDGDTAGQEATMKVVRLLEGYPLDVQVLMLPEKTDPDDYIRTNGAEQWRKLVESERLSVLDFMNRTLRRGKNMNREGERIRFIESMLVEISKTDNSIRRDLYVKKLANEFEIPVETLLSRMPKTSSKEAVPQPVREPEPVRRRSSKANEPRYVKAEKLLLRAMLSGPERVRFVRDRLGLSYQDEVHRMLATALYEIVSEDMTHEEFEQVAPPFMERYCDQRPDYANRYAEIRLMAAPDELTEEVLDEYIKVINSYEEQRQIERAKREIGQDAESIVDQASKLQELITRSRRLRER</sequence>
<evidence type="ECO:0000313" key="16">
    <source>
        <dbReference type="EMBL" id="MDL5377390.1"/>
    </source>
</evidence>
<comment type="caution">
    <text evidence="16">The sequence shown here is derived from an EMBL/GenBank/DDBJ whole genome shotgun (WGS) entry which is preliminary data.</text>
</comment>
<dbReference type="Gene3D" id="3.90.580.10">
    <property type="entry name" value="Zinc finger, CHC2-type domain"/>
    <property type="match status" value="1"/>
</dbReference>
<dbReference type="NCBIfam" id="TIGR01391">
    <property type="entry name" value="dnaG"/>
    <property type="match status" value="1"/>
</dbReference>
<keyword evidence="8 12" id="KW-0862">Zinc</keyword>
<dbReference type="InterPro" id="IPR030846">
    <property type="entry name" value="DnaG_bac"/>
</dbReference>
<evidence type="ECO:0000256" key="10">
    <source>
        <dbReference type="ARBA" id="ARBA00023125"/>
    </source>
</evidence>
<comment type="catalytic activity">
    <reaction evidence="12">
        <text>ssDNA + n NTP = ssDNA/pppN(pN)n-1 hybrid + (n-1) diphosphate.</text>
        <dbReference type="EC" id="2.7.7.101"/>
    </reaction>
</comment>
<dbReference type="SUPFAM" id="SSF56731">
    <property type="entry name" value="DNA primase core"/>
    <property type="match status" value="1"/>
</dbReference>
<evidence type="ECO:0000256" key="7">
    <source>
        <dbReference type="ARBA" id="ARBA00022771"/>
    </source>
</evidence>
<dbReference type="Pfam" id="PF13155">
    <property type="entry name" value="Toprim_2"/>
    <property type="match status" value="1"/>
</dbReference>
<dbReference type="InterPro" id="IPR016136">
    <property type="entry name" value="DNA_helicase_N/primase_C"/>
</dbReference>
<evidence type="ECO:0000256" key="4">
    <source>
        <dbReference type="ARBA" id="ARBA00022695"/>
    </source>
</evidence>
<dbReference type="CDD" id="cd03364">
    <property type="entry name" value="TOPRIM_DnaG_primases"/>
    <property type="match status" value="1"/>
</dbReference>
<dbReference type="PANTHER" id="PTHR30313:SF2">
    <property type="entry name" value="DNA PRIMASE"/>
    <property type="match status" value="1"/>
</dbReference>
<feature type="zinc finger region" description="CHC2-type" evidence="12">
    <location>
        <begin position="42"/>
        <end position="66"/>
    </location>
</feature>
<gene>
    <name evidence="12 16" type="primary">dnaG</name>
    <name evidence="16" type="ORF">QR695_10280</name>
</gene>
<dbReference type="EC" id="2.7.7.101" evidence="12"/>
<keyword evidence="6 12" id="KW-0479">Metal-binding</keyword>
<comment type="similarity">
    <text evidence="12 13">Belongs to the DnaG primase family.</text>
</comment>
<dbReference type="Gene3D" id="3.90.980.10">
    <property type="entry name" value="DNA primase, catalytic core, N-terminal domain"/>
    <property type="match status" value="1"/>
</dbReference>
<name>A0ABT7MQB0_9BACL</name>
<dbReference type="PANTHER" id="PTHR30313">
    <property type="entry name" value="DNA PRIMASE"/>
    <property type="match status" value="1"/>
</dbReference>
<evidence type="ECO:0000256" key="8">
    <source>
        <dbReference type="ARBA" id="ARBA00022833"/>
    </source>
</evidence>
<keyword evidence="3 12" id="KW-0808">Transferase</keyword>
<keyword evidence="11 12" id="KW-0804">Transcription</keyword>
<keyword evidence="10 12" id="KW-0238">DNA-binding</keyword>
<evidence type="ECO:0000256" key="13">
    <source>
        <dbReference type="PIRNR" id="PIRNR002811"/>
    </source>
</evidence>
<reference evidence="16 17" key="1">
    <citation type="submission" date="2023-06" db="EMBL/GenBank/DDBJ databases">
        <title>Influencing factors and mechanism of Cr(VI) reduction by facultative anaerobic Exiguobacterium sp. PY14.</title>
        <authorList>
            <person name="Zou L."/>
        </authorList>
    </citation>
    <scope>NUCLEOTIDE SEQUENCE [LARGE SCALE GENOMIC DNA]</scope>
    <source>
        <strain evidence="16 17">PY14</strain>
    </source>
</reference>
<dbReference type="Proteomes" id="UP001230807">
    <property type="component" value="Unassembled WGS sequence"/>
</dbReference>
<comment type="function">
    <text evidence="12 13">RNA polymerase that catalyzes the synthesis of short RNA molecules used as primers for DNA polymerase during DNA replication.</text>
</comment>
<accession>A0ABT7MQB0</accession>
<protein>
    <recommendedName>
        <fullName evidence="12 13">DNA primase</fullName>
        <ecNumber evidence="12">2.7.7.101</ecNumber>
    </recommendedName>
</protein>
<evidence type="ECO:0000256" key="1">
    <source>
        <dbReference type="ARBA" id="ARBA00022478"/>
    </source>
</evidence>
<keyword evidence="7 12" id="KW-0863">Zinc-finger</keyword>
<keyword evidence="9" id="KW-0460">Magnesium</keyword>
<dbReference type="PIRSF" id="PIRSF002811">
    <property type="entry name" value="DnaG"/>
    <property type="match status" value="1"/>
</dbReference>
<evidence type="ECO:0000256" key="14">
    <source>
        <dbReference type="SAM" id="MobiDB-lite"/>
    </source>
</evidence>
<evidence type="ECO:0000256" key="2">
    <source>
        <dbReference type="ARBA" id="ARBA00022515"/>
    </source>
</evidence>
<proteinExistence type="inferred from homology"/>
<evidence type="ECO:0000259" key="15">
    <source>
        <dbReference type="PROSITE" id="PS50880"/>
    </source>
</evidence>
<dbReference type="SUPFAM" id="SSF57783">
    <property type="entry name" value="Zinc beta-ribbon"/>
    <property type="match status" value="1"/>
</dbReference>
<dbReference type="InterPro" id="IPR036977">
    <property type="entry name" value="DNA_primase_Znf_CHC2"/>
</dbReference>
<dbReference type="InterPro" id="IPR034151">
    <property type="entry name" value="TOPRIM_DnaG_bac"/>
</dbReference>
<evidence type="ECO:0000313" key="17">
    <source>
        <dbReference type="Proteomes" id="UP001230807"/>
    </source>
</evidence>
<dbReference type="SMART" id="SM00400">
    <property type="entry name" value="ZnF_CHCC"/>
    <property type="match status" value="1"/>
</dbReference>
<dbReference type="InterPro" id="IPR006171">
    <property type="entry name" value="TOPRIM_dom"/>
</dbReference>
<comment type="subunit">
    <text evidence="12">Monomer. Interacts with DnaB.</text>
</comment>
<comment type="cofactor">
    <cofactor evidence="12 13">
        <name>Zn(2+)</name>
        <dbReference type="ChEBI" id="CHEBI:29105"/>
    </cofactor>
    <text evidence="12 13">Binds 1 zinc ion per monomer.</text>
</comment>
<keyword evidence="1 12" id="KW-0240">DNA-directed RNA polymerase</keyword>
<organism evidence="16 17">
    <name type="scientific">Exiguobacterium mexicanum</name>
    <dbReference type="NCBI Taxonomy" id="340146"/>
    <lineage>
        <taxon>Bacteria</taxon>
        <taxon>Bacillati</taxon>
        <taxon>Bacillota</taxon>
        <taxon>Bacilli</taxon>
        <taxon>Bacillales</taxon>
        <taxon>Bacillales Family XII. Incertae Sedis</taxon>
        <taxon>Exiguobacterium</taxon>
    </lineage>
</organism>
<dbReference type="Pfam" id="PF01807">
    <property type="entry name" value="Zn_ribbon_DnaG"/>
    <property type="match status" value="1"/>
</dbReference>